<dbReference type="SUPFAM" id="SSF88659">
    <property type="entry name" value="Sigma3 and sigma4 domains of RNA polymerase sigma factors"/>
    <property type="match status" value="1"/>
</dbReference>
<comment type="caution">
    <text evidence="7">The sequence shown here is derived from an EMBL/GenBank/DDBJ whole genome shotgun (WGS) entry which is preliminary data.</text>
</comment>
<evidence type="ECO:0000256" key="3">
    <source>
        <dbReference type="ARBA" id="ARBA00023082"/>
    </source>
</evidence>
<keyword evidence="8" id="KW-1185">Reference proteome</keyword>
<dbReference type="InterPro" id="IPR013325">
    <property type="entry name" value="RNA_pol_sigma_r2"/>
</dbReference>
<dbReference type="InterPro" id="IPR007627">
    <property type="entry name" value="RNA_pol_sigma70_r2"/>
</dbReference>
<protein>
    <submittedName>
        <fullName evidence="7">RNA polymerase subunit sigma-70</fullName>
    </submittedName>
</protein>
<evidence type="ECO:0000259" key="6">
    <source>
        <dbReference type="Pfam" id="PF08281"/>
    </source>
</evidence>
<dbReference type="InterPro" id="IPR013324">
    <property type="entry name" value="RNA_pol_sigma_r3/r4-like"/>
</dbReference>
<dbReference type="GO" id="GO:0003677">
    <property type="term" value="F:DNA binding"/>
    <property type="evidence" value="ECO:0007669"/>
    <property type="project" value="InterPro"/>
</dbReference>
<feature type="domain" description="RNA polymerase sigma-70 region 2" evidence="5">
    <location>
        <begin position="27"/>
        <end position="89"/>
    </location>
</feature>
<dbReference type="NCBIfam" id="TIGR02937">
    <property type="entry name" value="sigma70-ECF"/>
    <property type="match status" value="1"/>
</dbReference>
<dbReference type="InterPro" id="IPR013249">
    <property type="entry name" value="RNA_pol_sigma70_r4_t2"/>
</dbReference>
<dbReference type="Proteomes" id="UP000252081">
    <property type="component" value="Unassembled WGS sequence"/>
</dbReference>
<gene>
    <name evidence="7" type="ORF">DRW42_09680</name>
</gene>
<keyword evidence="4" id="KW-0804">Transcription</keyword>
<reference evidence="7 8" key="1">
    <citation type="submission" date="2018-07" db="EMBL/GenBank/DDBJ databases">
        <title>A draft genome of a endophytic bacteria, a new species of Pedobacter.</title>
        <authorList>
            <person name="Zhang Z.D."/>
            <person name="Chen Z.J."/>
        </authorList>
    </citation>
    <scope>NUCLEOTIDE SEQUENCE [LARGE SCALE GENOMIC DNA]</scope>
    <source>
        <strain evidence="7 8">RS10</strain>
    </source>
</reference>
<dbReference type="InterPro" id="IPR014284">
    <property type="entry name" value="RNA_pol_sigma-70_dom"/>
</dbReference>
<evidence type="ECO:0000313" key="7">
    <source>
        <dbReference type="EMBL" id="RBQ07863.1"/>
    </source>
</evidence>
<evidence type="ECO:0000259" key="5">
    <source>
        <dbReference type="Pfam" id="PF04542"/>
    </source>
</evidence>
<comment type="similarity">
    <text evidence="1">Belongs to the sigma-70 factor family. ECF subfamily.</text>
</comment>
<feature type="domain" description="RNA polymerase sigma factor 70 region 4 type 2" evidence="6">
    <location>
        <begin position="124"/>
        <end position="172"/>
    </location>
</feature>
<dbReference type="OrthoDB" id="659569at2"/>
<dbReference type="InterPro" id="IPR036388">
    <property type="entry name" value="WH-like_DNA-bd_sf"/>
</dbReference>
<dbReference type="InterPro" id="IPR014327">
    <property type="entry name" value="RNA_pol_sigma70_bacteroid"/>
</dbReference>
<dbReference type="NCBIfam" id="TIGR02985">
    <property type="entry name" value="Sig70_bacteroi1"/>
    <property type="match status" value="1"/>
</dbReference>
<keyword evidence="3" id="KW-0731">Sigma factor</keyword>
<accession>A0A366L2Z7</accession>
<evidence type="ECO:0000256" key="1">
    <source>
        <dbReference type="ARBA" id="ARBA00010641"/>
    </source>
</evidence>
<proteinExistence type="inferred from homology"/>
<dbReference type="Gene3D" id="1.10.10.10">
    <property type="entry name" value="Winged helix-like DNA-binding domain superfamily/Winged helix DNA-binding domain"/>
    <property type="match status" value="1"/>
</dbReference>
<dbReference type="SUPFAM" id="SSF88946">
    <property type="entry name" value="Sigma2 domain of RNA polymerase sigma factors"/>
    <property type="match status" value="1"/>
</dbReference>
<dbReference type="GO" id="GO:0006352">
    <property type="term" value="P:DNA-templated transcription initiation"/>
    <property type="evidence" value="ECO:0007669"/>
    <property type="project" value="InterPro"/>
</dbReference>
<organism evidence="7 8">
    <name type="scientific">Pedobacter miscanthi</name>
    <dbReference type="NCBI Taxonomy" id="2259170"/>
    <lineage>
        <taxon>Bacteria</taxon>
        <taxon>Pseudomonadati</taxon>
        <taxon>Bacteroidota</taxon>
        <taxon>Sphingobacteriia</taxon>
        <taxon>Sphingobacteriales</taxon>
        <taxon>Sphingobacteriaceae</taxon>
        <taxon>Pedobacter</taxon>
    </lineage>
</organism>
<dbReference type="PANTHER" id="PTHR43133">
    <property type="entry name" value="RNA POLYMERASE ECF-TYPE SIGMA FACTO"/>
    <property type="match status" value="1"/>
</dbReference>
<name>A0A366L2Z7_9SPHI</name>
<dbReference type="Pfam" id="PF04542">
    <property type="entry name" value="Sigma70_r2"/>
    <property type="match status" value="1"/>
</dbReference>
<dbReference type="Gene3D" id="1.10.1740.10">
    <property type="match status" value="1"/>
</dbReference>
<dbReference type="AlphaFoldDB" id="A0A366L2Z7"/>
<sequence>MILTELMKDEELVARLKAGDHKAFGTIYNRYKGPLFRHALRMLRNEEEAEDILHELFAALWTKANQYDSSVPLASFLYRALRNRIYNHMAYSKVRARYVESLQNHIQSGKNITDEQLRERELSELIEREVASLPPQMRRIFELSRKANLSHREIAELMNLADNTVKKQISLAIGVLRKKLQYIILFFSVL</sequence>
<keyword evidence="2" id="KW-0805">Transcription regulation</keyword>
<dbReference type="GO" id="GO:0016987">
    <property type="term" value="F:sigma factor activity"/>
    <property type="evidence" value="ECO:0007669"/>
    <property type="project" value="UniProtKB-KW"/>
</dbReference>
<dbReference type="Pfam" id="PF08281">
    <property type="entry name" value="Sigma70_r4_2"/>
    <property type="match status" value="1"/>
</dbReference>
<evidence type="ECO:0000313" key="8">
    <source>
        <dbReference type="Proteomes" id="UP000252081"/>
    </source>
</evidence>
<dbReference type="PANTHER" id="PTHR43133:SF46">
    <property type="entry name" value="RNA POLYMERASE SIGMA-70 FACTOR ECF SUBFAMILY"/>
    <property type="match status" value="1"/>
</dbReference>
<evidence type="ECO:0000256" key="2">
    <source>
        <dbReference type="ARBA" id="ARBA00023015"/>
    </source>
</evidence>
<dbReference type="EMBL" id="QNQU01000007">
    <property type="protein sequence ID" value="RBQ07863.1"/>
    <property type="molecule type" value="Genomic_DNA"/>
</dbReference>
<dbReference type="InterPro" id="IPR039425">
    <property type="entry name" value="RNA_pol_sigma-70-like"/>
</dbReference>
<dbReference type="RefSeq" id="WP_113948622.1">
    <property type="nucleotide sequence ID" value="NZ_QNQU01000007.1"/>
</dbReference>
<evidence type="ECO:0000256" key="4">
    <source>
        <dbReference type="ARBA" id="ARBA00023163"/>
    </source>
</evidence>